<keyword evidence="2 6" id="KW-0732">Signal</keyword>
<evidence type="ECO:0000256" key="6">
    <source>
        <dbReference type="SAM" id="SignalP"/>
    </source>
</evidence>
<dbReference type="PANTHER" id="PTHR24373:SF275">
    <property type="entry name" value="TIR DOMAIN-CONTAINING PROTEIN"/>
    <property type="match status" value="1"/>
</dbReference>
<dbReference type="Gene3D" id="3.80.10.10">
    <property type="entry name" value="Ribonuclease Inhibitor"/>
    <property type="match status" value="1"/>
</dbReference>
<keyword evidence="5" id="KW-1133">Transmembrane helix</keyword>
<dbReference type="PANTHER" id="PTHR24373">
    <property type="entry name" value="SLIT RELATED LEUCINE-RICH REPEAT NEURONAL PROTEIN"/>
    <property type="match status" value="1"/>
</dbReference>
<evidence type="ECO:0000256" key="3">
    <source>
        <dbReference type="ARBA" id="ARBA00022737"/>
    </source>
</evidence>
<keyword evidence="5" id="KW-0812">Transmembrane</keyword>
<dbReference type="InterPro" id="IPR001611">
    <property type="entry name" value="Leu-rich_rpt"/>
</dbReference>
<name>A0ABV1JF45_9ACTN</name>
<feature type="compositionally biased region" description="Pro residues" evidence="4">
    <location>
        <begin position="653"/>
        <end position="671"/>
    </location>
</feature>
<feature type="signal peptide" evidence="6">
    <location>
        <begin position="1"/>
        <end position="36"/>
    </location>
</feature>
<evidence type="ECO:0000256" key="5">
    <source>
        <dbReference type="SAM" id="Phobius"/>
    </source>
</evidence>
<reference evidence="7 8" key="1">
    <citation type="submission" date="2024-04" db="EMBL/GenBank/DDBJ databases">
        <title>Human intestinal bacterial collection.</title>
        <authorList>
            <person name="Pauvert C."/>
            <person name="Hitch T.C.A."/>
            <person name="Clavel T."/>
        </authorList>
    </citation>
    <scope>NUCLEOTIDE SEQUENCE [LARGE SCALE GENOMIC DNA]</scope>
    <source>
        <strain evidence="7 8">CLA-KB-H42</strain>
    </source>
</reference>
<evidence type="ECO:0000313" key="7">
    <source>
        <dbReference type="EMBL" id="MEQ3363718.1"/>
    </source>
</evidence>
<proteinExistence type="predicted"/>
<feature type="region of interest" description="Disordered" evidence="4">
    <location>
        <begin position="649"/>
        <end position="683"/>
    </location>
</feature>
<dbReference type="Proteomes" id="UP001487305">
    <property type="component" value="Unassembled WGS sequence"/>
</dbReference>
<evidence type="ECO:0000256" key="1">
    <source>
        <dbReference type="ARBA" id="ARBA00022614"/>
    </source>
</evidence>
<protein>
    <submittedName>
        <fullName evidence="7">Leucine-rich repeat domain-containing protein</fullName>
    </submittedName>
</protein>
<dbReference type="InterPro" id="IPR003591">
    <property type="entry name" value="Leu-rich_rpt_typical-subtyp"/>
</dbReference>
<dbReference type="RefSeq" id="WP_349227778.1">
    <property type="nucleotide sequence ID" value="NZ_JBBNOP010000011.1"/>
</dbReference>
<dbReference type="SMART" id="SM00369">
    <property type="entry name" value="LRR_TYP"/>
    <property type="match status" value="4"/>
</dbReference>
<accession>A0ABV1JF45</accession>
<gene>
    <name evidence="7" type="ORF">AAA083_12105</name>
</gene>
<evidence type="ECO:0000256" key="2">
    <source>
        <dbReference type="ARBA" id="ARBA00022729"/>
    </source>
</evidence>
<keyword evidence="1" id="KW-0433">Leucine-rich repeat</keyword>
<sequence length="714" mass="76920">MNASARPERAHSAKQALLSILISIALACSFAPSAFAADYDDLFDDPGFAQAFYDEYGETNGGAPWTEADLEAMTSLYFFYQSIGSLDDLRLFPNITSLTIAYTPMTSIEADTFQNNPSLERIGFYGNNIATIDGNAFADLPNLEAVDIEGNRLTEIPANLFANNPKVRFVYLYGNSLTSLPTDLFAVPFADYMTTPGYDYISVDVSDTWIQTTKEEARLWFDSSGTVISPSDWTTLIENGIDSHSLSLSLSSTSKDSKDKPVAMETDLAVSGGEFSPVHIGDISDYDELNADEREIALSIATMLWNYDTDKLFASTAYDLFGSMAATIGPNINLYDAFGRTDVPVQYITNMDDLLAVAGWMATTDLDNSGYPLMTEQEWAGYKPLIVQSLQELSLDRVLAMNPDQLIDYLITTVLAYSDPATPVTDEMLQATRADLLDALNDDLVNTFGQPAAASLGEAINALLAQTLPAPYVIDFSASVDANLVKALGLFAPVNGQTITADSTKQWLINALNAVAGTSFTTSTDFLTILSTLGTMSGAHAQYPFMYIWNIGETTAAHTVSATPKFEDVEFQGARLLSQTPGGADTALAYVSGSGTHSVTHQPQNLHHIVALDFRYTGDLAKHFDAGTIANTDEDELRNMTHYVFTHMITPEAPGPDPDPDPDPTPVPDPANPDSKGGKLANTSDSLLPGACALAAAALVAVGAIALSARRREQ</sequence>
<dbReference type="InterPro" id="IPR050328">
    <property type="entry name" value="Dev_Immune_Receptor"/>
</dbReference>
<dbReference type="PROSITE" id="PS51257">
    <property type="entry name" value="PROKAR_LIPOPROTEIN"/>
    <property type="match status" value="1"/>
</dbReference>
<evidence type="ECO:0000313" key="8">
    <source>
        <dbReference type="Proteomes" id="UP001487305"/>
    </source>
</evidence>
<feature type="chain" id="PRO_5045650244" evidence="6">
    <location>
        <begin position="37"/>
        <end position="714"/>
    </location>
</feature>
<comment type="caution">
    <text evidence="7">The sequence shown here is derived from an EMBL/GenBank/DDBJ whole genome shotgun (WGS) entry which is preliminary data.</text>
</comment>
<keyword evidence="8" id="KW-1185">Reference proteome</keyword>
<dbReference type="EMBL" id="JBBNOP010000011">
    <property type="protein sequence ID" value="MEQ3363718.1"/>
    <property type="molecule type" value="Genomic_DNA"/>
</dbReference>
<dbReference type="SUPFAM" id="SSF52058">
    <property type="entry name" value="L domain-like"/>
    <property type="match status" value="1"/>
</dbReference>
<feature type="transmembrane region" description="Helical" evidence="5">
    <location>
        <begin position="687"/>
        <end position="709"/>
    </location>
</feature>
<organism evidence="7 8">
    <name type="scientific">Raoultibacter massiliensis</name>
    <dbReference type="NCBI Taxonomy" id="1852371"/>
    <lineage>
        <taxon>Bacteria</taxon>
        <taxon>Bacillati</taxon>
        <taxon>Actinomycetota</taxon>
        <taxon>Coriobacteriia</taxon>
        <taxon>Eggerthellales</taxon>
        <taxon>Eggerthellaceae</taxon>
        <taxon>Raoultibacter</taxon>
    </lineage>
</organism>
<keyword evidence="3" id="KW-0677">Repeat</keyword>
<evidence type="ECO:0000256" key="4">
    <source>
        <dbReference type="SAM" id="MobiDB-lite"/>
    </source>
</evidence>
<dbReference type="InterPro" id="IPR032675">
    <property type="entry name" value="LRR_dom_sf"/>
</dbReference>
<dbReference type="Pfam" id="PF13855">
    <property type="entry name" value="LRR_8"/>
    <property type="match status" value="1"/>
</dbReference>
<keyword evidence="5" id="KW-0472">Membrane</keyword>